<evidence type="ECO:0000313" key="1">
    <source>
        <dbReference type="EMBL" id="PRQ59680.1"/>
    </source>
</evidence>
<proteinExistence type="predicted"/>
<dbReference type="Proteomes" id="UP000238479">
    <property type="component" value="Chromosome 1"/>
</dbReference>
<dbReference type="Gramene" id="PRQ59680">
    <property type="protein sequence ID" value="PRQ59680"/>
    <property type="gene ID" value="RchiOBHm_Chr1g0372831"/>
</dbReference>
<dbReference type="AlphaFoldDB" id="A0A2P6SLZ2"/>
<evidence type="ECO:0000313" key="2">
    <source>
        <dbReference type="Proteomes" id="UP000238479"/>
    </source>
</evidence>
<keyword evidence="2" id="KW-1185">Reference proteome</keyword>
<gene>
    <name evidence="1" type="ORF">RchiOBHm_Chr1g0372831</name>
</gene>
<comment type="caution">
    <text evidence="1">The sequence shown here is derived from an EMBL/GenBank/DDBJ whole genome shotgun (WGS) entry which is preliminary data.</text>
</comment>
<accession>A0A2P6SLZ2</accession>
<name>A0A2P6SLZ2_ROSCH</name>
<reference evidence="1 2" key="1">
    <citation type="journal article" date="2018" name="Nat. Genet.">
        <title>The Rosa genome provides new insights in the design of modern roses.</title>
        <authorList>
            <person name="Bendahmane M."/>
        </authorList>
    </citation>
    <scope>NUCLEOTIDE SEQUENCE [LARGE SCALE GENOMIC DNA]</scope>
    <source>
        <strain evidence="2">cv. Old Blush</strain>
    </source>
</reference>
<protein>
    <submittedName>
        <fullName evidence="1">Uncharacterized protein</fullName>
    </submittedName>
</protein>
<dbReference type="EMBL" id="PDCK01000039">
    <property type="protein sequence ID" value="PRQ59680.1"/>
    <property type="molecule type" value="Genomic_DNA"/>
</dbReference>
<sequence length="51" mass="5657">MQFSLSKLAWVSIILLSRPLILDIAALINRRNAQIRELIVALTGIIDTPKG</sequence>
<organism evidence="1 2">
    <name type="scientific">Rosa chinensis</name>
    <name type="common">China rose</name>
    <dbReference type="NCBI Taxonomy" id="74649"/>
    <lineage>
        <taxon>Eukaryota</taxon>
        <taxon>Viridiplantae</taxon>
        <taxon>Streptophyta</taxon>
        <taxon>Embryophyta</taxon>
        <taxon>Tracheophyta</taxon>
        <taxon>Spermatophyta</taxon>
        <taxon>Magnoliopsida</taxon>
        <taxon>eudicotyledons</taxon>
        <taxon>Gunneridae</taxon>
        <taxon>Pentapetalae</taxon>
        <taxon>rosids</taxon>
        <taxon>fabids</taxon>
        <taxon>Rosales</taxon>
        <taxon>Rosaceae</taxon>
        <taxon>Rosoideae</taxon>
        <taxon>Rosoideae incertae sedis</taxon>
        <taxon>Rosa</taxon>
    </lineage>
</organism>